<dbReference type="WBParaSite" id="L893_g901.t1">
    <property type="protein sequence ID" value="L893_g901.t1"/>
    <property type="gene ID" value="L893_g901"/>
</dbReference>
<organism evidence="1 2">
    <name type="scientific">Steinernema glaseri</name>
    <dbReference type="NCBI Taxonomy" id="37863"/>
    <lineage>
        <taxon>Eukaryota</taxon>
        <taxon>Metazoa</taxon>
        <taxon>Ecdysozoa</taxon>
        <taxon>Nematoda</taxon>
        <taxon>Chromadorea</taxon>
        <taxon>Rhabditida</taxon>
        <taxon>Tylenchina</taxon>
        <taxon>Panagrolaimomorpha</taxon>
        <taxon>Strongyloidoidea</taxon>
        <taxon>Steinernematidae</taxon>
        <taxon>Steinernema</taxon>
    </lineage>
</organism>
<dbReference type="AlphaFoldDB" id="A0A1I8ASH0"/>
<evidence type="ECO:0000313" key="2">
    <source>
        <dbReference type="WBParaSite" id="L893_g901.t1"/>
    </source>
</evidence>
<sequence length="110" mass="12618">MKSNLLISTWQKNSVYVSFPRVPAIRVVKRLEGHNVSTKRESGVERSLQDDRPIVERLFLSVNNQNEVTVIILQQPILRTPKQEEECVHCGNKCTCTFLHHRLFVCTSAA</sequence>
<dbReference type="Proteomes" id="UP000095287">
    <property type="component" value="Unplaced"/>
</dbReference>
<reference evidence="2" key="1">
    <citation type="submission" date="2016-11" db="UniProtKB">
        <authorList>
            <consortium name="WormBaseParasite"/>
        </authorList>
    </citation>
    <scope>IDENTIFICATION</scope>
</reference>
<protein>
    <submittedName>
        <fullName evidence="2">Uncharacterized protein</fullName>
    </submittedName>
</protein>
<accession>A0A1I8ASH0</accession>
<evidence type="ECO:0000313" key="1">
    <source>
        <dbReference type="Proteomes" id="UP000095287"/>
    </source>
</evidence>
<proteinExistence type="predicted"/>
<keyword evidence="1" id="KW-1185">Reference proteome</keyword>
<name>A0A1I8ASH0_9BILA</name>